<proteinExistence type="inferred from homology"/>
<accession>A0A839PUT9</accession>
<evidence type="ECO:0000313" key="4">
    <source>
        <dbReference type="Proteomes" id="UP000590811"/>
    </source>
</evidence>
<sequence>MTQVEGEEMTRGARHRRRRARPLWTVLVPVVTAGAGLMFAMSFQAAQGSDLRADRDLPQLIVAGDARVEQRAQQLDALRREVDALTKADAPTDTRLAGLTSTAERLASTAGTTAVSGTGIEVTLDDSNRSLDSLPGFTGDDVVVHQQDVQGVVNALWRGGAEAMMIQDQRVVSTSAVRCVGNTLILQGRVYAPPYTIRAIGDVGAMQRSLDTDPTVALYQQYVEAVGLGYDVQTPGTVDLPAYSGSVDLQHATPLS</sequence>
<comment type="similarity">
    <text evidence="1">Belongs to the UPF0749 family.</text>
</comment>
<dbReference type="AlphaFoldDB" id="A0A839PUT9"/>
<organism evidence="3 4">
    <name type="scientific">Terracoccus luteus</name>
    <dbReference type="NCBI Taxonomy" id="53356"/>
    <lineage>
        <taxon>Bacteria</taxon>
        <taxon>Bacillati</taxon>
        <taxon>Actinomycetota</taxon>
        <taxon>Actinomycetes</taxon>
        <taxon>Micrococcales</taxon>
        <taxon>Intrasporangiaceae</taxon>
        <taxon>Terracoccus</taxon>
    </lineage>
</organism>
<dbReference type="InterPro" id="IPR010273">
    <property type="entry name" value="DUF881"/>
</dbReference>
<dbReference type="Pfam" id="PF05949">
    <property type="entry name" value="DUF881"/>
    <property type="match status" value="1"/>
</dbReference>
<dbReference type="PANTHER" id="PTHR37313">
    <property type="entry name" value="UPF0749 PROTEIN RV1825"/>
    <property type="match status" value="1"/>
</dbReference>
<keyword evidence="2" id="KW-0812">Transmembrane</keyword>
<dbReference type="Proteomes" id="UP000590811">
    <property type="component" value="Unassembled WGS sequence"/>
</dbReference>
<dbReference type="EMBL" id="JACHVT010000005">
    <property type="protein sequence ID" value="MBB2987287.1"/>
    <property type="molecule type" value="Genomic_DNA"/>
</dbReference>
<evidence type="ECO:0000256" key="1">
    <source>
        <dbReference type="ARBA" id="ARBA00009108"/>
    </source>
</evidence>
<comment type="caution">
    <text evidence="3">The sequence shown here is derived from an EMBL/GenBank/DDBJ whole genome shotgun (WGS) entry which is preliminary data.</text>
</comment>
<keyword evidence="2" id="KW-1133">Transmembrane helix</keyword>
<dbReference type="RefSeq" id="WP_253354587.1">
    <property type="nucleotide sequence ID" value="NZ_JACHVT010000005.1"/>
</dbReference>
<name>A0A839PUT9_9MICO</name>
<gene>
    <name evidence="3" type="ORF">FHW14_002470</name>
</gene>
<evidence type="ECO:0000256" key="2">
    <source>
        <dbReference type="SAM" id="Phobius"/>
    </source>
</evidence>
<evidence type="ECO:0000313" key="3">
    <source>
        <dbReference type="EMBL" id="MBB2987287.1"/>
    </source>
</evidence>
<reference evidence="3 4" key="1">
    <citation type="submission" date="2020-08" db="EMBL/GenBank/DDBJ databases">
        <title>Genomic Encyclopedia of Type Strains, Phase IV (KMG-V): Genome sequencing to study the core and pangenomes of soil and plant-associated prokaryotes.</title>
        <authorList>
            <person name="Whitman W."/>
        </authorList>
    </citation>
    <scope>NUCLEOTIDE SEQUENCE [LARGE SCALE GENOMIC DNA]</scope>
    <source>
        <strain evidence="3 4">B3ACCR2</strain>
    </source>
</reference>
<dbReference type="GO" id="GO:0005886">
    <property type="term" value="C:plasma membrane"/>
    <property type="evidence" value="ECO:0007669"/>
    <property type="project" value="TreeGrafter"/>
</dbReference>
<feature type="transmembrane region" description="Helical" evidence="2">
    <location>
        <begin position="23"/>
        <end position="43"/>
    </location>
</feature>
<protein>
    <submittedName>
        <fullName evidence="3">Uncharacterized protein YlxW (UPF0749 family)</fullName>
    </submittedName>
</protein>
<dbReference type="Gene3D" id="3.30.70.1880">
    <property type="entry name" value="Protein of unknown function DUF881"/>
    <property type="match status" value="1"/>
</dbReference>
<keyword evidence="2" id="KW-0472">Membrane</keyword>
<dbReference type="PANTHER" id="PTHR37313:SF4">
    <property type="entry name" value="CONSERVED MEMBRANE PROTEIN-RELATED"/>
    <property type="match status" value="1"/>
</dbReference>